<comment type="caution">
    <text evidence="8">The sequence shown here is derived from an EMBL/GenBank/DDBJ whole genome shotgun (WGS) entry which is preliminary data.</text>
</comment>
<dbReference type="InterPro" id="IPR050389">
    <property type="entry name" value="LysR-type_TF"/>
</dbReference>
<evidence type="ECO:0000256" key="2">
    <source>
        <dbReference type="ARBA" id="ARBA00022458"/>
    </source>
</evidence>
<dbReference type="PROSITE" id="PS50931">
    <property type="entry name" value="HTH_LYSR"/>
    <property type="match status" value="1"/>
</dbReference>
<proteinExistence type="inferred from homology"/>
<evidence type="ECO:0000256" key="6">
    <source>
        <dbReference type="ARBA" id="ARBA00023163"/>
    </source>
</evidence>
<dbReference type="SUPFAM" id="SSF46785">
    <property type="entry name" value="Winged helix' DNA-binding domain"/>
    <property type="match status" value="1"/>
</dbReference>
<dbReference type="PANTHER" id="PTHR30118:SF15">
    <property type="entry name" value="TRANSCRIPTIONAL REGULATORY PROTEIN"/>
    <property type="match status" value="1"/>
</dbReference>
<comment type="similarity">
    <text evidence="1">Belongs to the LysR transcriptional regulatory family.</text>
</comment>
<dbReference type="PANTHER" id="PTHR30118">
    <property type="entry name" value="HTH-TYPE TRANSCRIPTIONAL REGULATOR LEUO-RELATED"/>
    <property type="match status" value="1"/>
</dbReference>
<dbReference type="Gene3D" id="3.40.190.10">
    <property type="entry name" value="Periplasmic binding protein-like II"/>
    <property type="match status" value="2"/>
</dbReference>
<dbReference type="InterPro" id="IPR000847">
    <property type="entry name" value="LysR_HTH_N"/>
</dbReference>
<organism evidence="8 9">
    <name type="scientific">Rhizobium laguerreae</name>
    <dbReference type="NCBI Taxonomy" id="1076926"/>
    <lineage>
        <taxon>Bacteria</taxon>
        <taxon>Pseudomonadati</taxon>
        <taxon>Pseudomonadota</taxon>
        <taxon>Alphaproteobacteria</taxon>
        <taxon>Hyphomicrobiales</taxon>
        <taxon>Rhizobiaceae</taxon>
        <taxon>Rhizobium/Agrobacterium group</taxon>
        <taxon>Rhizobium</taxon>
    </lineage>
</organism>
<name>A0ABR6GK79_9HYPH</name>
<dbReference type="InterPro" id="IPR036390">
    <property type="entry name" value="WH_DNA-bd_sf"/>
</dbReference>
<evidence type="ECO:0000256" key="1">
    <source>
        <dbReference type="ARBA" id="ARBA00009437"/>
    </source>
</evidence>
<evidence type="ECO:0000256" key="5">
    <source>
        <dbReference type="ARBA" id="ARBA00023159"/>
    </source>
</evidence>
<evidence type="ECO:0000256" key="4">
    <source>
        <dbReference type="ARBA" id="ARBA00023125"/>
    </source>
</evidence>
<evidence type="ECO:0000259" key="7">
    <source>
        <dbReference type="PROSITE" id="PS50931"/>
    </source>
</evidence>
<gene>
    <name evidence="8" type="ORF">FHS25_007222</name>
</gene>
<keyword evidence="4 8" id="KW-0238">DNA-binding</keyword>
<reference evidence="8 9" key="1">
    <citation type="submission" date="2020-08" db="EMBL/GenBank/DDBJ databases">
        <title>Genomic Encyclopedia of Type Strains, Phase III (KMG-III): the genomes of soil and plant-associated and newly described type strains.</title>
        <authorList>
            <person name="Whitman W."/>
        </authorList>
    </citation>
    <scope>NUCLEOTIDE SEQUENCE [LARGE SCALE GENOMIC DNA]</scope>
    <source>
        <strain evidence="8 9">CECT 8280</strain>
    </source>
</reference>
<sequence length="301" mass="33369">MKSLNLASIDLNLLVALEALLEYRNVTHAGHHVGRSQPGMSRALATLRSIFNDELLVRASTGYVLTPRGQGLAKRLPAAMNNIRDMMTEGNLPKMEWGPKTIVAMPDHQTLVLLPHLLQRAPHLEIAPHSLFSGLLEGLEQGDFDLAVGQISSAPPGYLRRSLYTDQLVYLLRHGHPALAQDWTVESLKALRHAGTNSDLPIRDGRIYDELPYVDLPDQNPTRFSHVLTAAMVAATSDLALAVPRRAAARISEMLPLTAVDPPMEHKPYELMLIWHERCHRDPRHQWLRSEFVAAAAAGAT</sequence>
<dbReference type="Proteomes" id="UP000542811">
    <property type="component" value="Unassembled WGS sequence"/>
</dbReference>
<dbReference type="Pfam" id="PF00126">
    <property type="entry name" value="HTH_1"/>
    <property type="match status" value="1"/>
</dbReference>
<dbReference type="Pfam" id="PF03466">
    <property type="entry name" value="LysR_substrate"/>
    <property type="match status" value="1"/>
</dbReference>
<evidence type="ECO:0000313" key="8">
    <source>
        <dbReference type="EMBL" id="MBB3166703.1"/>
    </source>
</evidence>
<dbReference type="GO" id="GO:0003677">
    <property type="term" value="F:DNA binding"/>
    <property type="evidence" value="ECO:0007669"/>
    <property type="project" value="UniProtKB-KW"/>
</dbReference>
<keyword evidence="3" id="KW-0805">Transcription regulation</keyword>
<dbReference type="SUPFAM" id="SSF53850">
    <property type="entry name" value="Periplasmic binding protein-like II"/>
    <property type="match status" value="1"/>
</dbReference>
<evidence type="ECO:0000256" key="3">
    <source>
        <dbReference type="ARBA" id="ARBA00023015"/>
    </source>
</evidence>
<keyword evidence="9" id="KW-1185">Reference proteome</keyword>
<feature type="domain" description="HTH lysR-type" evidence="7">
    <location>
        <begin position="9"/>
        <end position="66"/>
    </location>
</feature>
<dbReference type="RefSeq" id="WP_245310387.1">
    <property type="nucleotide sequence ID" value="NZ_JACHXX010000021.1"/>
</dbReference>
<accession>A0ABR6GK79</accession>
<evidence type="ECO:0000313" key="9">
    <source>
        <dbReference type="Proteomes" id="UP000542811"/>
    </source>
</evidence>
<protein>
    <submittedName>
        <fullName evidence="8">DNA-binding transcriptional LysR family regulator</fullName>
    </submittedName>
</protein>
<dbReference type="InterPro" id="IPR036388">
    <property type="entry name" value="WH-like_DNA-bd_sf"/>
</dbReference>
<keyword evidence="2" id="KW-0536">Nodulation</keyword>
<dbReference type="EMBL" id="JACHXX010000021">
    <property type="protein sequence ID" value="MBB3166703.1"/>
    <property type="molecule type" value="Genomic_DNA"/>
</dbReference>
<dbReference type="Gene3D" id="1.10.10.10">
    <property type="entry name" value="Winged helix-like DNA-binding domain superfamily/Winged helix DNA-binding domain"/>
    <property type="match status" value="1"/>
</dbReference>
<keyword evidence="5" id="KW-0010">Activator</keyword>
<dbReference type="InterPro" id="IPR005119">
    <property type="entry name" value="LysR_subst-bd"/>
</dbReference>
<keyword evidence="6" id="KW-0804">Transcription</keyword>